<keyword evidence="6 9" id="KW-0378">Hydrolase</keyword>
<dbReference type="RefSeq" id="WP_270454616.1">
    <property type="nucleotide sequence ID" value="NZ_JADPIE010000006.1"/>
</dbReference>
<dbReference type="PROSITE" id="PS00855">
    <property type="entry name" value="SPASE_II"/>
    <property type="match status" value="1"/>
</dbReference>
<dbReference type="GO" id="GO:0006508">
    <property type="term" value="P:proteolysis"/>
    <property type="evidence" value="ECO:0007669"/>
    <property type="project" value="UniProtKB-KW"/>
</dbReference>
<feature type="active site" evidence="9">
    <location>
        <position position="126"/>
    </location>
</feature>
<evidence type="ECO:0000313" key="13">
    <source>
        <dbReference type="Proteomes" id="UP000621436"/>
    </source>
</evidence>
<comment type="pathway">
    <text evidence="9">Protein modification; lipoprotein biosynthesis (signal peptide cleavage).</text>
</comment>
<gene>
    <name evidence="9 12" type="primary">lspA</name>
    <name evidence="12" type="ORF">I0Q91_11045</name>
</gene>
<protein>
    <recommendedName>
        <fullName evidence="9">Lipoprotein signal peptidase</fullName>
        <ecNumber evidence="9">3.4.23.36</ecNumber>
    </recommendedName>
    <alternativeName>
        <fullName evidence="9">Prolipoprotein signal peptidase</fullName>
    </alternativeName>
    <alternativeName>
        <fullName evidence="9">Signal peptidase II</fullName>
        <shortName evidence="9">SPase II</shortName>
    </alternativeName>
</protein>
<dbReference type="EC" id="3.4.23.36" evidence="9"/>
<dbReference type="PRINTS" id="PR00781">
    <property type="entry name" value="LIPOSIGPTASE"/>
</dbReference>
<comment type="catalytic activity">
    <reaction evidence="9 10">
        <text>Release of signal peptides from bacterial membrane prolipoproteins. Hydrolyzes -Xaa-Yaa-Zaa-|-(S,diacylglyceryl)Cys-, in which Xaa is hydrophobic (preferably Leu), and Yaa (Ala or Ser) and Zaa (Gly or Ala) have small, neutral side chains.</text>
        <dbReference type="EC" id="3.4.23.36"/>
    </reaction>
</comment>
<feature type="active site" evidence="9">
    <location>
        <position position="112"/>
    </location>
</feature>
<feature type="transmembrane region" description="Helical" evidence="9">
    <location>
        <begin position="122"/>
        <end position="141"/>
    </location>
</feature>
<dbReference type="Proteomes" id="UP000621436">
    <property type="component" value="Unassembled WGS sequence"/>
</dbReference>
<dbReference type="EMBL" id="JADPIE010000006">
    <property type="protein sequence ID" value="MBF8437621.1"/>
    <property type="molecule type" value="Genomic_DNA"/>
</dbReference>
<organism evidence="12 13">
    <name type="scientific">Halonatronomonas betaini</name>
    <dbReference type="NCBI Taxonomy" id="2778430"/>
    <lineage>
        <taxon>Bacteria</taxon>
        <taxon>Bacillati</taxon>
        <taxon>Bacillota</taxon>
        <taxon>Clostridia</taxon>
        <taxon>Halanaerobiales</taxon>
        <taxon>Halarsenatibacteraceae</taxon>
        <taxon>Halonatronomonas</taxon>
    </lineage>
</organism>
<dbReference type="GO" id="GO:0005886">
    <property type="term" value="C:plasma membrane"/>
    <property type="evidence" value="ECO:0007669"/>
    <property type="project" value="UniProtKB-SubCell"/>
</dbReference>
<feature type="transmembrane region" description="Helical" evidence="9">
    <location>
        <begin position="84"/>
        <end position="102"/>
    </location>
</feature>
<evidence type="ECO:0000256" key="4">
    <source>
        <dbReference type="ARBA" id="ARBA00022692"/>
    </source>
</evidence>
<evidence type="ECO:0000256" key="8">
    <source>
        <dbReference type="ARBA" id="ARBA00023136"/>
    </source>
</evidence>
<dbReference type="AlphaFoldDB" id="A0A931F8D6"/>
<keyword evidence="13" id="KW-1185">Reference proteome</keyword>
<keyword evidence="7 9" id="KW-1133">Transmembrane helix</keyword>
<comment type="similarity">
    <text evidence="1 9 11">Belongs to the peptidase A8 family.</text>
</comment>
<evidence type="ECO:0000256" key="3">
    <source>
        <dbReference type="ARBA" id="ARBA00022670"/>
    </source>
</evidence>
<feature type="transmembrane region" description="Helical" evidence="9">
    <location>
        <begin position="58"/>
        <end position="75"/>
    </location>
</feature>
<evidence type="ECO:0000256" key="1">
    <source>
        <dbReference type="ARBA" id="ARBA00006139"/>
    </source>
</evidence>
<keyword evidence="4 9" id="KW-0812">Transmembrane</keyword>
<comment type="function">
    <text evidence="9 10">This protein specifically catalyzes the removal of signal peptides from prolipoproteins.</text>
</comment>
<evidence type="ECO:0000313" key="12">
    <source>
        <dbReference type="EMBL" id="MBF8437621.1"/>
    </source>
</evidence>
<keyword evidence="3 9" id="KW-0645">Protease</keyword>
<keyword evidence="2 9" id="KW-1003">Cell membrane</keyword>
<keyword evidence="5 9" id="KW-0064">Aspartyl protease</keyword>
<dbReference type="GO" id="GO:0004190">
    <property type="term" value="F:aspartic-type endopeptidase activity"/>
    <property type="evidence" value="ECO:0007669"/>
    <property type="project" value="UniProtKB-UniRule"/>
</dbReference>
<comment type="caution">
    <text evidence="9">Lacks conserved residue(s) required for the propagation of feature annotation.</text>
</comment>
<dbReference type="PANTHER" id="PTHR33695">
    <property type="entry name" value="LIPOPROTEIN SIGNAL PEPTIDASE"/>
    <property type="match status" value="1"/>
</dbReference>
<accession>A0A931F8D6</accession>
<evidence type="ECO:0000256" key="10">
    <source>
        <dbReference type="RuleBase" id="RU000594"/>
    </source>
</evidence>
<evidence type="ECO:0000256" key="7">
    <source>
        <dbReference type="ARBA" id="ARBA00022989"/>
    </source>
</evidence>
<proteinExistence type="inferred from homology"/>
<evidence type="ECO:0000256" key="9">
    <source>
        <dbReference type="HAMAP-Rule" id="MF_00161"/>
    </source>
</evidence>
<dbReference type="PANTHER" id="PTHR33695:SF1">
    <property type="entry name" value="LIPOPROTEIN SIGNAL PEPTIDASE"/>
    <property type="match status" value="1"/>
</dbReference>
<reference evidence="12" key="1">
    <citation type="submission" date="2020-11" db="EMBL/GenBank/DDBJ databases">
        <title>Halonatronomonas betainensis gen. nov., sp. nov. a novel haloalkaliphilic representative of the family Halanaerobiacae capable of betaine degradation.</title>
        <authorList>
            <person name="Boltyanskaya Y."/>
            <person name="Kevbrin V."/>
            <person name="Detkova E."/>
            <person name="Grouzdev D.S."/>
            <person name="Koziaeva V."/>
            <person name="Zhilina T."/>
        </authorList>
    </citation>
    <scope>NUCLEOTIDE SEQUENCE</scope>
    <source>
        <strain evidence="12">Z-7014</strain>
    </source>
</reference>
<name>A0A931F8D6_9FIRM</name>
<evidence type="ECO:0000256" key="6">
    <source>
        <dbReference type="ARBA" id="ARBA00022801"/>
    </source>
</evidence>
<keyword evidence="8 9" id="KW-0472">Membrane</keyword>
<evidence type="ECO:0000256" key="11">
    <source>
        <dbReference type="RuleBase" id="RU004181"/>
    </source>
</evidence>
<evidence type="ECO:0000256" key="5">
    <source>
        <dbReference type="ARBA" id="ARBA00022750"/>
    </source>
</evidence>
<dbReference type="InterPro" id="IPR001872">
    <property type="entry name" value="Peptidase_A8"/>
</dbReference>
<sequence>MIKFGVIFLLLIGIDQLSKFYIENTMFIGESRPLIEGIFHITYVRNTGISFGLLADRTGIILIIQLFIIILLFYLKSQVFSNNFYINLFFVFVFAGATGNILDRLIYGYVIDFFDFQIWPVFNFADIYIVLGVLGLILFIFKFEEL</sequence>
<dbReference type="NCBIfam" id="TIGR00077">
    <property type="entry name" value="lspA"/>
    <property type="match status" value="1"/>
</dbReference>
<comment type="caution">
    <text evidence="12">The sequence shown here is derived from an EMBL/GenBank/DDBJ whole genome shotgun (WGS) entry which is preliminary data.</text>
</comment>
<dbReference type="HAMAP" id="MF_00161">
    <property type="entry name" value="LspA"/>
    <property type="match status" value="1"/>
</dbReference>
<dbReference type="Pfam" id="PF01252">
    <property type="entry name" value="Peptidase_A8"/>
    <property type="match status" value="1"/>
</dbReference>
<evidence type="ECO:0000256" key="2">
    <source>
        <dbReference type="ARBA" id="ARBA00022475"/>
    </source>
</evidence>
<comment type="subcellular location">
    <subcellularLocation>
        <location evidence="9">Cell membrane</location>
        <topology evidence="9">Multi-pass membrane protein</topology>
    </subcellularLocation>
</comment>